<gene>
    <name evidence="1" type="ORF">C7V51_06520</name>
</gene>
<reference evidence="1 2" key="1">
    <citation type="submission" date="2018-03" db="EMBL/GenBank/DDBJ databases">
        <title>Bacteriophage NCPPB3778 and a type I-E CRISPR drive the evolution of the US Biological Select Agent, Rathayibacter toxicus.</title>
        <authorList>
            <person name="Davis E.W.II."/>
            <person name="Tabima J.F."/>
            <person name="Weisberg A.J."/>
            <person name="Dantas Lopes L."/>
            <person name="Wiseman M.S."/>
            <person name="Wiseman M.S."/>
            <person name="Pupko T."/>
            <person name="Belcher M.S."/>
            <person name="Sechler A.J."/>
            <person name="Tancos M.A."/>
            <person name="Schroeder B.K."/>
            <person name="Murray T.D."/>
            <person name="Luster D.G."/>
            <person name="Schneider W.L."/>
            <person name="Rogers E."/>
            <person name="Andreote F.D."/>
            <person name="Grunwald N.J."/>
            <person name="Putnam M.L."/>
            <person name="Chang J.H."/>
        </authorList>
    </citation>
    <scope>NUCLEOTIDE SEQUENCE [LARGE SCALE GENOMIC DNA]</scope>
    <source>
        <strain evidence="1 2">NCCPB 2253</strain>
    </source>
</reference>
<sequence length="232" mass="24424">MTGLAISFEPLHVLREFRAFPGAIGAQLEQAGFDVLSLDTCAPFEDGATTIREVAEYWRAECPSLAEASLILGNALGGVVAHELGPHLSDGVVTLTVSAPSKPTERLRARFADVIAAVARDGIGPAAGLLESLAGGIPAPREDDGYRTERAMRGRLVNGLQALMEYSCEHSGGGGRHIAVVGSESQLAGRDDVCRCDSPKLIELSGAGMRAHLDRPDRVASVVGTVLEKDLR</sequence>
<protein>
    <recommendedName>
        <fullName evidence="3">Alpha/beta hydrolase</fullName>
    </recommendedName>
</protein>
<evidence type="ECO:0008006" key="3">
    <source>
        <dbReference type="Google" id="ProtNLM"/>
    </source>
</evidence>
<dbReference type="SUPFAM" id="SSF53474">
    <property type="entry name" value="alpha/beta-Hydrolases"/>
    <property type="match status" value="1"/>
</dbReference>
<dbReference type="InterPro" id="IPR029058">
    <property type="entry name" value="AB_hydrolase_fold"/>
</dbReference>
<dbReference type="Proteomes" id="UP000283946">
    <property type="component" value="Chromosome"/>
</dbReference>
<dbReference type="RefSeq" id="WP_104264411.1">
    <property type="nucleotide sequence ID" value="NZ_CP028130.1"/>
</dbReference>
<dbReference type="AlphaFoldDB" id="A0AAD1AC97"/>
<accession>A0AAD1AC97</accession>
<name>A0AAD1AC97_9MICO</name>
<evidence type="ECO:0000313" key="1">
    <source>
        <dbReference type="EMBL" id="AZZ55578.1"/>
    </source>
</evidence>
<evidence type="ECO:0000313" key="2">
    <source>
        <dbReference type="Proteomes" id="UP000283946"/>
    </source>
</evidence>
<proteinExistence type="predicted"/>
<dbReference type="EMBL" id="CP028130">
    <property type="protein sequence ID" value="AZZ55578.1"/>
    <property type="molecule type" value="Genomic_DNA"/>
</dbReference>
<organism evidence="1 2">
    <name type="scientific">Rathayibacter iranicus</name>
    <dbReference type="NCBI Taxonomy" id="59737"/>
    <lineage>
        <taxon>Bacteria</taxon>
        <taxon>Bacillati</taxon>
        <taxon>Actinomycetota</taxon>
        <taxon>Actinomycetes</taxon>
        <taxon>Micrococcales</taxon>
        <taxon>Microbacteriaceae</taxon>
        <taxon>Rathayibacter</taxon>
    </lineage>
</organism>
<dbReference type="KEGG" id="ria:C7V51_06520"/>